<organism evidence="1 2">
    <name type="scientific">Lipomyces orientalis</name>
    <dbReference type="NCBI Taxonomy" id="1233043"/>
    <lineage>
        <taxon>Eukaryota</taxon>
        <taxon>Fungi</taxon>
        <taxon>Dikarya</taxon>
        <taxon>Ascomycota</taxon>
        <taxon>Saccharomycotina</taxon>
        <taxon>Lipomycetes</taxon>
        <taxon>Lipomycetales</taxon>
        <taxon>Lipomycetaceae</taxon>
        <taxon>Lipomyces</taxon>
    </lineage>
</organism>
<reference evidence="2" key="1">
    <citation type="journal article" date="2024" name="Front. Bioeng. Biotechnol.">
        <title>Genome-scale model development and genomic sequencing of the oleaginous clade Lipomyces.</title>
        <authorList>
            <person name="Czajka J.J."/>
            <person name="Han Y."/>
            <person name="Kim J."/>
            <person name="Mondo S.J."/>
            <person name="Hofstad B.A."/>
            <person name="Robles A."/>
            <person name="Haridas S."/>
            <person name="Riley R."/>
            <person name="LaButti K."/>
            <person name="Pangilinan J."/>
            <person name="Andreopoulos W."/>
            <person name="Lipzen A."/>
            <person name="Yan J."/>
            <person name="Wang M."/>
            <person name="Ng V."/>
            <person name="Grigoriev I.V."/>
            <person name="Spatafora J.W."/>
            <person name="Magnuson J.K."/>
            <person name="Baker S.E."/>
            <person name="Pomraning K.R."/>
        </authorList>
    </citation>
    <scope>NUCLEOTIDE SEQUENCE [LARGE SCALE GENOMIC DNA]</scope>
    <source>
        <strain evidence="2">CBS 10300</strain>
    </source>
</reference>
<evidence type="ECO:0000313" key="1">
    <source>
        <dbReference type="EMBL" id="KAK9324877.1"/>
    </source>
</evidence>
<gene>
    <name evidence="1" type="ORF">V1517DRAFT_315950</name>
</gene>
<protein>
    <submittedName>
        <fullName evidence="1">Uncharacterized protein</fullName>
    </submittedName>
</protein>
<dbReference type="Proteomes" id="UP001489719">
    <property type="component" value="Unassembled WGS sequence"/>
</dbReference>
<name>A0ACC3TW40_9ASCO</name>
<dbReference type="EMBL" id="MU970045">
    <property type="protein sequence ID" value="KAK9324877.1"/>
    <property type="molecule type" value="Genomic_DNA"/>
</dbReference>
<accession>A0ACC3TW40</accession>
<comment type="caution">
    <text evidence="1">The sequence shown here is derived from an EMBL/GenBank/DDBJ whole genome shotgun (WGS) entry which is preliminary data.</text>
</comment>
<keyword evidence="2" id="KW-1185">Reference proteome</keyword>
<proteinExistence type="predicted"/>
<evidence type="ECO:0000313" key="2">
    <source>
        <dbReference type="Proteomes" id="UP001489719"/>
    </source>
</evidence>
<sequence>MRAAVLLVSLASVALAHGDEEAATSMPGMEMPAFNMTAFREQYDPTSFLTIEQDRPLLLLHVFLMCFAFVILLPVSLMLSVAKSPLYTPIHVAFLSVVALGLAPGVVYKSRAPDLYPNNIHSKSGWILVVLLTLHFASGIFKTLLSWALAKPVDARQPSQQYAAVDASDVTPRLSHESHESGNAASYSGSAGSATLDGYEDETDELYSSEFGYHYTDAEHGGREYVLETDDDLEKLRLRHHPLSAEYKVQRYIANRLQPLRRLLGRVPDRLLSNLHTLTCVVFALLNRPMVIYGFFQITTGVITATCIGKSNKVFGMLAHTIKGAVFVWMGILTFGRVLGAFANLGWAWNLRPPVPRARQSLGARFFQCSMEMIESGLIFFYGITNVFMEHLGNQDGKWSHKDLQHASIAFMFIGGGLCGLLFESKTIRSLLNAQVPIPSTRRNRKSAAGQQHSTTIDPRASEPVQYGFSYNPFPLFTIFWTGILMSQHHQATELSTKIHMQWGYLFAIAAVFRGITYLIMYISPPKSYHPSRPMTEVLVSFCLIAGGVVFMSSNQETVDSLLYYGLDSMFTMNLTVGSTALFMSWLMVLMALKGWASKRRS</sequence>